<organism evidence="9 10">
    <name type="scientific">Trifolium medium</name>
    <dbReference type="NCBI Taxonomy" id="97028"/>
    <lineage>
        <taxon>Eukaryota</taxon>
        <taxon>Viridiplantae</taxon>
        <taxon>Streptophyta</taxon>
        <taxon>Embryophyta</taxon>
        <taxon>Tracheophyta</taxon>
        <taxon>Spermatophyta</taxon>
        <taxon>Magnoliopsida</taxon>
        <taxon>eudicotyledons</taxon>
        <taxon>Gunneridae</taxon>
        <taxon>Pentapetalae</taxon>
        <taxon>rosids</taxon>
        <taxon>fabids</taxon>
        <taxon>Fabales</taxon>
        <taxon>Fabaceae</taxon>
        <taxon>Papilionoideae</taxon>
        <taxon>50 kb inversion clade</taxon>
        <taxon>NPAAA clade</taxon>
        <taxon>Hologalegina</taxon>
        <taxon>IRL clade</taxon>
        <taxon>Trifolieae</taxon>
        <taxon>Trifolium</taxon>
    </lineage>
</organism>
<keyword evidence="6" id="KW-0030">Aminoacyl-tRNA synthetase</keyword>
<dbReference type="InterPro" id="IPR014729">
    <property type="entry name" value="Rossmann-like_a/b/a_fold"/>
</dbReference>
<dbReference type="GO" id="GO:0006431">
    <property type="term" value="P:methionyl-tRNA aminoacylation"/>
    <property type="evidence" value="ECO:0007669"/>
    <property type="project" value="InterPro"/>
</dbReference>
<feature type="domain" description="Methionyl/Leucyl tRNA synthetase" evidence="8">
    <location>
        <begin position="1"/>
        <end position="162"/>
    </location>
</feature>
<gene>
    <name evidence="9" type="ORF">A2U01_0005195</name>
</gene>
<comment type="caution">
    <text evidence="9">The sequence shown here is derived from an EMBL/GenBank/DDBJ whole genome shotgun (WGS) entry which is preliminary data.</text>
</comment>
<evidence type="ECO:0000256" key="1">
    <source>
        <dbReference type="ARBA" id="ARBA00012838"/>
    </source>
</evidence>
<dbReference type="GO" id="GO:0005739">
    <property type="term" value="C:mitochondrion"/>
    <property type="evidence" value="ECO:0007669"/>
    <property type="project" value="UniProtKB-ARBA"/>
</dbReference>
<dbReference type="FunFam" id="2.170.220.10:FF:000001">
    <property type="entry name" value="methionine--tRNA ligase, mitochondrial"/>
    <property type="match status" value="1"/>
</dbReference>
<keyword evidence="10" id="KW-1185">Reference proteome</keyword>
<keyword evidence="4" id="KW-0067">ATP-binding</keyword>
<dbReference type="PANTHER" id="PTHR43326:SF1">
    <property type="entry name" value="METHIONINE--TRNA LIGASE, MITOCHONDRIAL"/>
    <property type="match status" value="1"/>
</dbReference>
<dbReference type="EC" id="6.1.1.10" evidence="1"/>
<dbReference type="EMBL" id="LXQA010006705">
    <property type="protein sequence ID" value="MCH84363.1"/>
    <property type="molecule type" value="Genomic_DNA"/>
</dbReference>
<dbReference type="GO" id="GO:0004825">
    <property type="term" value="F:methionine-tRNA ligase activity"/>
    <property type="evidence" value="ECO:0007669"/>
    <property type="project" value="UniProtKB-EC"/>
</dbReference>
<dbReference type="PANTHER" id="PTHR43326">
    <property type="entry name" value="METHIONYL-TRNA SYNTHETASE"/>
    <property type="match status" value="1"/>
</dbReference>
<dbReference type="Pfam" id="PF09334">
    <property type="entry name" value="tRNA-synt_1g"/>
    <property type="match status" value="1"/>
</dbReference>
<evidence type="ECO:0000256" key="7">
    <source>
        <dbReference type="ARBA" id="ARBA00047364"/>
    </source>
</evidence>
<protein>
    <recommendedName>
        <fullName evidence="1">methionine--tRNA ligase</fullName>
        <ecNumber evidence="1">6.1.1.10</ecNumber>
    </recommendedName>
</protein>
<keyword evidence="3" id="KW-0547">Nucleotide-binding</keyword>
<name>A0A392MB42_9FABA</name>
<dbReference type="AlphaFoldDB" id="A0A392MB42"/>
<evidence type="ECO:0000256" key="2">
    <source>
        <dbReference type="ARBA" id="ARBA00022598"/>
    </source>
</evidence>
<dbReference type="InterPro" id="IPR023457">
    <property type="entry name" value="Met-tRNA_synth_2"/>
</dbReference>
<evidence type="ECO:0000256" key="6">
    <source>
        <dbReference type="ARBA" id="ARBA00023146"/>
    </source>
</evidence>
<dbReference type="PRINTS" id="PR01041">
    <property type="entry name" value="TRNASYNTHMET"/>
</dbReference>
<evidence type="ECO:0000313" key="10">
    <source>
        <dbReference type="Proteomes" id="UP000265520"/>
    </source>
</evidence>
<dbReference type="Gene3D" id="3.40.50.620">
    <property type="entry name" value="HUPs"/>
    <property type="match status" value="1"/>
</dbReference>
<dbReference type="Proteomes" id="UP000265520">
    <property type="component" value="Unassembled WGS sequence"/>
</dbReference>
<dbReference type="SUPFAM" id="SSF52374">
    <property type="entry name" value="Nucleotidylyl transferase"/>
    <property type="match status" value="1"/>
</dbReference>
<evidence type="ECO:0000256" key="4">
    <source>
        <dbReference type="ARBA" id="ARBA00022840"/>
    </source>
</evidence>
<keyword evidence="2 9" id="KW-0436">Ligase</keyword>
<keyword evidence="5" id="KW-0648">Protein biosynthesis</keyword>
<sequence>LDISYDKFIRTTDSKHEAIVKEFYSRVLASGDIYRADYEGIYCVSCYDDYLSSRTANSSLYHSLDEKELLDNNCCPIHQKPCVSRKEDNYFFALSKYQKSLEEILNKNPNFVQPSYRLNEVQAWIKSGLRDFSISRASVDWGIPVPSDKSQTIYVWFDALLG</sequence>
<proteinExistence type="predicted"/>
<reference evidence="9 10" key="1">
    <citation type="journal article" date="2018" name="Front. Plant Sci.">
        <title>Red Clover (Trifolium pratense) and Zigzag Clover (T. medium) - A Picture of Genomic Similarities and Differences.</title>
        <authorList>
            <person name="Dluhosova J."/>
            <person name="Istvanek J."/>
            <person name="Nedelnik J."/>
            <person name="Repkova J."/>
        </authorList>
    </citation>
    <scope>NUCLEOTIDE SEQUENCE [LARGE SCALE GENOMIC DNA]</scope>
    <source>
        <strain evidence="10">cv. 10/8</strain>
        <tissue evidence="9">Leaf</tissue>
    </source>
</reference>
<dbReference type="GO" id="GO:0009570">
    <property type="term" value="C:chloroplast stroma"/>
    <property type="evidence" value="ECO:0007669"/>
    <property type="project" value="TreeGrafter"/>
</dbReference>
<evidence type="ECO:0000256" key="5">
    <source>
        <dbReference type="ARBA" id="ARBA00022917"/>
    </source>
</evidence>
<evidence type="ECO:0000259" key="8">
    <source>
        <dbReference type="Pfam" id="PF09334"/>
    </source>
</evidence>
<dbReference type="InterPro" id="IPR015413">
    <property type="entry name" value="Methionyl/Leucyl_tRNA_Synth"/>
</dbReference>
<feature type="non-terminal residue" evidence="9">
    <location>
        <position position="1"/>
    </location>
</feature>
<comment type="catalytic activity">
    <reaction evidence="7">
        <text>tRNA(Met) + L-methionine + ATP = L-methionyl-tRNA(Met) + AMP + diphosphate</text>
        <dbReference type="Rhea" id="RHEA:13481"/>
        <dbReference type="Rhea" id="RHEA-COMP:9667"/>
        <dbReference type="Rhea" id="RHEA-COMP:9698"/>
        <dbReference type="ChEBI" id="CHEBI:30616"/>
        <dbReference type="ChEBI" id="CHEBI:33019"/>
        <dbReference type="ChEBI" id="CHEBI:57844"/>
        <dbReference type="ChEBI" id="CHEBI:78442"/>
        <dbReference type="ChEBI" id="CHEBI:78530"/>
        <dbReference type="ChEBI" id="CHEBI:456215"/>
        <dbReference type="EC" id="6.1.1.10"/>
    </reaction>
</comment>
<dbReference type="GO" id="GO:0005524">
    <property type="term" value="F:ATP binding"/>
    <property type="evidence" value="ECO:0007669"/>
    <property type="project" value="UniProtKB-KW"/>
</dbReference>
<evidence type="ECO:0000313" key="9">
    <source>
        <dbReference type="EMBL" id="MCH84363.1"/>
    </source>
</evidence>
<dbReference type="Gene3D" id="2.170.220.10">
    <property type="match status" value="1"/>
</dbReference>
<evidence type="ECO:0000256" key="3">
    <source>
        <dbReference type="ARBA" id="ARBA00022741"/>
    </source>
</evidence>
<dbReference type="InterPro" id="IPR033911">
    <property type="entry name" value="MetRS_core"/>
</dbReference>
<accession>A0A392MB42</accession>